<protein>
    <recommendedName>
        <fullName evidence="11">Glycosyl hydrolase family 71</fullName>
    </recommendedName>
</protein>
<dbReference type="Proteomes" id="UP000318288">
    <property type="component" value="Unassembled WGS sequence"/>
</dbReference>
<dbReference type="GO" id="GO:0004559">
    <property type="term" value="F:alpha-mannosidase activity"/>
    <property type="evidence" value="ECO:0007669"/>
    <property type="project" value="TreeGrafter"/>
</dbReference>
<organism evidence="9 10">
    <name type="scientific">Rubripirellula tenax</name>
    <dbReference type="NCBI Taxonomy" id="2528015"/>
    <lineage>
        <taxon>Bacteria</taxon>
        <taxon>Pseudomonadati</taxon>
        <taxon>Planctomycetota</taxon>
        <taxon>Planctomycetia</taxon>
        <taxon>Pirellulales</taxon>
        <taxon>Pirellulaceae</taxon>
        <taxon>Rubripirellula</taxon>
    </lineage>
</organism>
<evidence type="ECO:0000256" key="1">
    <source>
        <dbReference type="ARBA" id="ARBA00004323"/>
    </source>
</evidence>
<keyword evidence="2" id="KW-0812">Transmembrane</keyword>
<sequence precursor="true">MKRFTALCVAFAYLFSIASADEPMAPVRPLVLAHYMPWFVAKPTSPEWGYHWTMNHFDPEQIIDGKRSLASVYYPAIGPYDSSNEDVIEYHLLLMSVAGIDGIIVDWYGLQDCYDYPMLHRNTTKLIEYADQIGMKFSICYEDQTLVPLVEKGIVKDSDRVKHVASEIRWLNEHWFPKKNHVRINGKPVMLSFGNAGLSNEQWTQCVSGLEFPIAYFSEHHRRDGATGAFDWPIPGLAMEAVDRFVRDATAWEAAIPVVFPRFVDAYGIAKVRDSYPNIEDEAGKTFRETLRIAQAMHPAIIQIATWNDWGEGTVIEPSEEFGDRDLRYLQSVLKGPTADSASLQLPGQLLRLRRSGTASKSDLDRVAEWIRNGDFAAATSWLQSR</sequence>
<keyword evidence="4" id="KW-0735">Signal-anchor</keyword>
<gene>
    <name evidence="9" type="ORF">Poly51_47890</name>
</gene>
<keyword evidence="10" id="KW-1185">Reference proteome</keyword>
<evidence type="ECO:0000256" key="6">
    <source>
        <dbReference type="ARBA" id="ARBA00023034"/>
    </source>
</evidence>
<keyword evidence="3" id="KW-0378">Hydrolase</keyword>
<comment type="caution">
    <text evidence="9">The sequence shown here is derived from an EMBL/GenBank/DDBJ whole genome shotgun (WGS) entry which is preliminary data.</text>
</comment>
<feature type="chain" id="PRO_5022844680" description="Glycosyl hydrolase family 71" evidence="8">
    <location>
        <begin position="21"/>
        <end position="386"/>
    </location>
</feature>
<evidence type="ECO:0000313" key="10">
    <source>
        <dbReference type="Proteomes" id="UP000318288"/>
    </source>
</evidence>
<evidence type="ECO:0000256" key="5">
    <source>
        <dbReference type="ARBA" id="ARBA00022989"/>
    </source>
</evidence>
<name>A0A5C6EKA6_9BACT</name>
<feature type="signal peptide" evidence="8">
    <location>
        <begin position="1"/>
        <end position="20"/>
    </location>
</feature>
<dbReference type="RefSeq" id="WP_146460479.1">
    <property type="nucleotide sequence ID" value="NZ_SJPW01000006.1"/>
</dbReference>
<evidence type="ECO:0000256" key="3">
    <source>
        <dbReference type="ARBA" id="ARBA00022801"/>
    </source>
</evidence>
<comment type="subcellular location">
    <subcellularLocation>
        <location evidence="1">Golgi apparatus membrane</location>
        <topology evidence="1">Single-pass type II membrane protein</topology>
    </subcellularLocation>
</comment>
<keyword evidence="6" id="KW-0333">Golgi apparatus</keyword>
<keyword evidence="7" id="KW-0472">Membrane</keyword>
<dbReference type="PANTHER" id="PTHR13572:SF4">
    <property type="entry name" value="RE57134P"/>
    <property type="match status" value="1"/>
</dbReference>
<evidence type="ECO:0000256" key="4">
    <source>
        <dbReference type="ARBA" id="ARBA00022968"/>
    </source>
</evidence>
<dbReference type="Gene3D" id="3.20.20.80">
    <property type="entry name" value="Glycosidases"/>
    <property type="match status" value="1"/>
</dbReference>
<dbReference type="EMBL" id="SJPW01000006">
    <property type="protein sequence ID" value="TWU48885.1"/>
    <property type="molecule type" value="Genomic_DNA"/>
</dbReference>
<dbReference type="InterPro" id="IPR026071">
    <property type="entry name" value="Glyco_Hydrolase_99"/>
</dbReference>
<dbReference type="AlphaFoldDB" id="A0A5C6EKA6"/>
<reference evidence="9 10" key="1">
    <citation type="submission" date="2019-02" db="EMBL/GenBank/DDBJ databases">
        <title>Deep-cultivation of Planctomycetes and their phenomic and genomic characterization uncovers novel biology.</title>
        <authorList>
            <person name="Wiegand S."/>
            <person name="Jogler M."/>
            <person name="Boedeker C."/>
            <person name="Pinto D."/>
            <person name="Vollmers J."/>
            <person name="Rivas-Marin E."/>
            <person name="Kohn T."/>
            <person name="Peeters S.H."/>
            <person name="Heuer A."/>
            <person name="Rast P."/>
            <person name="Oberbeckmann S."/>
            <person name="Bunk B."/>
            <person name="Jeske O."/>
            <person name="Meyerdierks A."/>
            <person name="Storesund J.E."/>
            <person name="Kallscheuer N."/>
            <person name="Luecker S."/>
            <person name="Lage O.M."/>
            <person name="Pohl T."/>
            <person name="Merkel B.J."/>
            <person name="Hornburger P."/>
            <person name="Mueller R.-W."/>
            <person name="Bruemmer F."/>
            <person name="Labrenz M."/>
            <person name="Spormann A.M."/>
            <person name="Op Den Camp H."/>
            <person name="Overmann J."/>
            <person name="Amann R."/>
            <person name="Jetten M.S.M."/>
            <person name="Mascher T."/>
            <person name="Medema M.H."/>
            <person name="Devos D.P."/>
            <person name="Kaster A.-K."/>
            <person name="Ovreas L."/>
            <person name="Rohde M."/>
            <person name="Galperin M.Y."/>
            <person name="Jogler C."/>
        </authorList>
    </citation>
    <scope>NUCLEOTIDE SEQUENCE [LARGE SCALE GENOMIC DNA]</scope>
    <source>
        <strain evidence="9 10">Poly51</strain>
    </source>
</reference>
<evidence type="ECO:0000256" key="7">
    <source>
        <dbReference type="ARBA" id="ARBA00023136"/>
    </source>
</evidence>
<evidence type="ECO:0000313" key="9">
    <source>
        <dbReference type="EMBL" id="TWU48885.1"/>
    </source>
</evidence>
<evidence type="ECO:0008006" key="11">
    <source>
        <dbReference type="Google" id="ProtNLM"/>
    </source>
</evidence>
<dbReference type="OrthoDB" id="9816564at2"/>
<dbReference type="PANTHER" id="PTHR13572">
    <property type="entry name" value="ENDO-ALPHA-1,2-MANNOSIDASE"/>
    <property type="match status" value="1"/>
</dbReference>
<keyword evidence="5" id="KW-1133">Transmembrane helix</keyword>
<proteinExistence type="predicted"/>
<keyword evidence="8" id="KW-0732">Signal</keyword>
<evidence type="ECO:0000256" key="2">
    <source>
        <dbReference type="ARBA" id="ARBA00022692"/>
    </source>
</evidence>
<accession>A0A5C6EKA6</accession>
<evidence type="ECO:0000256" key="8">
    <source>
        <dbReference type="SAM" id="SignalP"/>
    </source>
</evidence>
<dbReference type="CDD" id="cd11575">
    <property type="entry name" value="GH99_GH71_like_3"/>
    <property type="match status" value="1"/>
</dbReference>